<dbReference type="GO" id="GO:0035435">
    <property type="term" value="P:phosphate ion transmembrane transport"/>
    <property type="evidence" value="ECO:0007669"/>
    <property type="project" value="TreeGrafter"/>
</dbReference>
<accession>A0A975C5P2</accession>
<dbReference type="EMBL" id="CP062222">
    <property type="protein sequence ID" value="QTC92430.1"/>
    <property type="molecule type" value="Genomic_DNA"/>
</dbReference>
<dbReference type="Pfam" id="PF01384">
    <property type="entry name" value="PHO4"/>
    <property type="match status" value="1"/>
</dbReference>
<name>A0A975C5P2_9CAUL</name>
<keyword evidence="4 6" id="KW-1133">Transmembrane helix</keyword>
<keyword evidence="2" id="KW-0813">Transport</keyword>
<keyword evidence="5 6" id="KW-0472">Membrane</keyword>
<evidence type="ECO:0000256" key="2">
    <source>
        <dbReference type="ARBA" id="ARBA00022448"/>
    </source>
</evidence>
<dbReference type="PANTHER" id="PTHR11101:SF80">
    <property type="entry name" value="PHOSPHATE TRANSPORTER"/>
    <property type="match status" value="1"/>
</dbReference>
<feature type="transmembrane region" description="Helical" evidence="6">
    <location>
        <begin position="231"/>
        <end position="255"/>
    </location>
</feature>
<keyword evidence="3 6" id="KW-0812">Transmembrane</keyword>
<dbReference type="KEGG" id="bgoe:IFJ75_05985"/>
<evidence type="ECO:0000256" key="1">
    <source>
        <dbReference type="ARBA" id="ARBA00004141"/>
    </source>
</evidence>
<evidence type="ECO:0000256" key="4">
    <source>
        <dbReference type="ARBA" id="ARBA00022989"/>
    </source>
</evidence>
<feature type="transmembrane region" description="Helical" evidence="6">
    <location>
        <begin position="123"/>
        <end position="144"/>
    </location>
</feature>
<dbReference type="GO" id="GO:0005315">
    <property type="term" value="F:phosphate transmembrane transporter activity"/>
    <property type="evidence" value="ECO:0007669"/>
    <property type="project" value="InterPro"/>
</dbReference>
<sequence length="348" mass="36063">MWRRASAASSSSTCKVDHALLILVFLIGVALLFDFLNGLHDAANSIATIVATRVLPPVFAVGWAAFFNFIAFLFFGLHVASTIGKGIIDPHIVSDQVIFGALMGAITWNVVTWMAGIPSSSSHALVGGLLGAGVAKAGLGAVVLTGTLKTVAAIFLSPAIGFALALLLVFIVSWAFVKANPAFADKAFRSLQFISASAYSLGHGGNDAQKTMGIIAILLLSRAPAGTEFHVPMWVVLTCQSAIALGTLFGGWKIVHTMGSKITRLSPQQGFCAETGGAITLFLATGLGIPVSTTHTITGAIVGVGAARRVSAVRWGVARSIVTAWFITMPAAAAVGGIFYYVGGLFLT</sequence>
<gene>
    <name evidence="7" type="ORF">IFJ75_05985</name>
</gene>
<evidence type="ECO:0000256" key="5">
    <source>
        <dbReference type="ARBA" id="ARBA00023136"/>
    </source>
</evidence>
<dbReference type="GO" id="GO:0016020">
    <property type="term" value="C:membrane"/>
    <property type="evidence" value="ECO:0007669"/>
    <property type="project" value="UniProtKB-SubCell"/>
</dbReference>
<keyword evidence="8" id="KW-1185">Reference proteome</keyword>
<feature type="transmembrane region" description="Helical" evidence="6">
    <location>
        <begin position="59"/>
        <end position="80"/>
    </location>
</feature>
<feature type="transmembrane region" description="Helical" evidence="6">
    <location>
        <begin position="151"/>
        <end position="176"/>
    </location>
</feature>
<dbReference type="AlphaFoldDB" id="A0A975C5P2"/>
<dbReference type="Proteomes" id="UP000663918">
    <property type="component" value="Chromosome"/>
</dbReference>
<dbReference type="PANTHER" id="PTHR11101">
    <property type="entry name" value="PHOSPHATE TRANSPORTER"/>
    <property type="match status" value="1"/>
</dbReference>
<evidence type="ECO:0000313" key="7">
    <source>
        <dbReference type="EMBL" id="QTC92430.1"/>
    </source>
</evidence>
<evidence type="ECO:0000256" key="6">
    <source>
        <dbReference type="SAM" id="Phobius"/>
    </source>
</evidence>
<evidence type="ECO:0000313" key="8">
    <source>
        <dbReference type="Proteomes" id="UP000663918"/>
    </source>
</evidence>
<proteinExistence type="predicted"/>
<evidence type="ECO:0000256" key="3">
    <source>
        <dbReference type="ARBA" id="ARBA00022692"/>
    </source>
</evidence>
<protein>
    <submittedName>
        <fullName evidence="7">Inorganic phosphate transporter</fullName>
    </submittedName>
</protein>
<reference evidence="7" key="1">
    <citation type="submission" date="2020-09" db="EMBL/GenBank/DDBJ databases">
        <title>Brevundimonas sp. LVF2 isolated from a puddle in Goettingen, Germany.</title>
        <authorList>
            <person name="Friedrich I."/>
            <person name="Klassen A."/>
            <person name="Hannes N."/>
            <person name="Schneider D."/>
            <person name="Hertel R."/>
            <person name="Daniel R."/>
        </authorList>
    </citation>
    <scope>NUCLEOTIDE SEQUENCE</scope>
    <source>
        <strain evidence="7">LVF2</strain>
    </source>
</reference>
<comment type="subcellular location">
    <subcellularLocation>
        <location evidence="1">Membrane</location>
        <topology evidence="1">Multi-pass membrane protein</topology>
    </subcellularLocation>
</comment>
<feature type="transmembrane region" description="Helical" evidence="6">
    <location>
        <begin position="92"/>
        <end position="111"/>
    </location>
</feature>
<dbReference type="InterPro" id="IPR001204">
    <property type="entry name" value="Phos_transporter"/>
</dbReference>
<feature type="transmembrane region" description="Helical" evidence="6">
    <location>
        <begin position="317"/>
        <end position="342"/>
    </location>
</feature>
<feature type="transmembrane region" description="Helical" evidence="6">
    <location>
        <begin position="20"/>
        <end position="39"/>
    </location>
</feature>
<organism evidence="7 8">
    <name type="scientific">Brevundimonas goettingensis</name>
    <dbReference type="NCBI Taxonomy" id="2774190"/>
    <lineage>
        <taxon>Bacteria</taxon>
        <taxon>Pseudomonadati</taxon>
        <taxon>Pseudomonadota</taxon>
        <taxon>Alphaproteobacteria</taxon>
        <taxon>Caulobacterales</taxon>
        <taxon>Caulobacteraceae</taxon>
        <taxon>Brevundimonas</taxon>
    </lineage>
</organism>